<reference evidence="1 2" key="1">
    <citation type="journal article" date="2010" name="Genome Biol.">
        <title>A first genome assembly of the barley fungal pathogen Pyrenophora teres f. teres.</title>
        <authorList>
            <person name="Ellwood S.R."/>
            <person name="Liu Z."/>
            <person name="Syme R.A."/>
            <person name="Lai Z."/>
            <person name="Hane J.K."/>
            <person name="Keiper F."/>
            <person name="Moffat C.S."/>
            <person name="Oliver R.P."/>
            <person name="Friesen T.L."/>
        </authorList>
    </citation>
    <scope>NUCLEOTIDE SEQUENCE [LARGE SCALE GENOMIC DNA]</scope>
    <source>
        <strain evidence="1 2">0-1</strain>
    </source>
</reference>
<dbReference type="Proteomes" id="UP000001067">
    <property type="component" value="Unassembled WGS sequence"/>
</dbReference>
<dbReference type="KEGG" id="pte:PTT_17527"/>
<evidence type="ECO:0000313" key="1">
    <source>
        <dbReference type="EMBL" id="EFQ87081.1"/>
    </source>
</evidence>
<sequence>MATSTYDLCLLIINGNADVFGIKAEFRLKPKSILTPETQLDFNGCTLTIDANKPILDLRQKGQGGKINLVDAKAHNSA</sequence>
<dbReference type="OrthoDB" id="3792093at2759"/>
<keyword evidence="2" id="KW-1185">Reference proteome</keyword>
<name>E3S4L8_PYRTT</name>
<protein>
    <submittedName>
        <fullName evidence="1">Uncharacterized protein</fullName>
    </submittedName>
</protein>
<evidence type="ECO:0000313" key="2">
    <source>
        <dbReference type="Proteomes" id="UP000001067"/>
    </source>
</evidence>
<gene>
    <name evidence="1" type="ORF">PTT_17527</name>
</gene>
<dbReference type="HOGENOM" id="CLU_2623203_0_0_1"/>
<proteinExistence type="predicted"/>
<organism evidence="2">
    <name type="scientific">Pyrenophora teres f. teres (strain 0-1)</name>
    <name type="common">Barley net blotch fungus</name>
    <name type="synonym">Drechslera teres f. teres</name>
    <dbReference type="NCBI Taxonomy" id="861557"/>
    <lineage>
        <taxon>Eukaryota</taxon>
        <taxon>Fungi</taxon>
        <taxon>Dikarya</taxon>
        <taxon>Ascomycota</taxon>
        <taxon>Pezizomycotina</taxon>
        <taxon>Dothideomycetes</taxon>
        <taxon>Pleosporomycetidae</taxon>
        <taxon>Pleosporales</taxon>
        <taxon>Pleosporineae</taxon>
        <taxon>Pleosporaceae</taxon>
        <taxon>Pyrenophora</taxon>
    </lineage>
</organism>
<accession>E3S4L8</accession>
<dbReference type="AlphaFoldDB" id="E3S4L8"/>
<dbReference type="EMBL" id="GL537164">
    <property type="protein sequence ID" value="EFQ87081.1"/>
    <property type="molecule type" value="Genomic_DNA"/>
</dbReference>